<feature type="region of interest" description="Disordered" evidence="1">
    <location>
        <begin position="1"/>
        <end position="22"/>
    </location>
</feature>
<dbReference type="InterPro" id="IPR000998">
    <property type="entry name" value="MAM_dom"/>
</dbReference>
<evidence type="ECO:0000256" key="2">
    <source>
        <dbReference type="SAM" id="Phobius"/>
    </source>
</evidence>
<reference evidence="4 5" key="1">
    <citation type="submission" date="2021-06" db="EMBL/GenBank/DDBJ databases">
        <authorList>
            <person name="Palmer J.M."/>
        </authorList>
    </citation>
    <scope>NUCLEOTIDE SEQUENCE [LARGE SCALE GENOMIC DNA]</scope>
    <source>
        <strain evidence="4 5">GA_2019</strain>
        <tissue evidence="4">Muscle</tissue>
    </source>
</reference>
<keyword evidence="5" id="KW-1185">Reference proteome</keyword>
<keyword evidence="2" id="KW-0472">Membrane</keyword>
<dbReference type="SMART" id="SM00137">
    <property type="entry name" value="MAM"/>
    <property type="match status" value="1"/>
</dbReference>
<dbReference type="EMBL" id="JAHRIO010051166">
    <property type="protein sequence ID" value="MEQ2175220.1"/>
    <property type="molecule type" value="Genomic_DNA"/>
</dbReference>
<evidence type="ECO:0000313" key="4">
    <source>
        <dbReference type="EMBL" id="MEQ2175220.1"/>
    </source>
</evidence>
<feature type="non-terminal residue" evidence="4">
    <location>
        <position position="1"/>
    </location>
</feature>
<dbReference type="InterPro" id="IPR013320">
    <property type="entry name" value="ConA-like_dom_sf"/>
</dbReference>
<dbReference type="Proteomes" id="UP001476798">
    <property type="component" value="Unassembled WGS sequence"/>
</dbReference>
<sequence length="273" mass="30237">ISTPADTVTPTLPPSPETTTVPITTTATAPSSVGVCDFDHGLCGWTHDPSAPLLWSLHRHALNSYLYLDVSLKTEQQRARLVSPVVPADAGPLCLLFSYQMWGEAKGHLRVFLRDSLNDESLLWSLHDNHTTVWREGRTIVPRSPKEFQVVIEGFFEHSTRGHIWIDNIHMSGSSPLKECTGGGVPVPPLPIHWYYIMAAGGALLFLAVAILVRALCCCRQHLATKKNQLSVAYHSSSQCFQYSNWSTSMATPGVEPVLTVRLDSRDRHRTLC</sequence>
<proteinExistence type="predicted"/>
<dbReference type="PROSITE" id="PS50060">
    <property type="entry name" value="MAM_2"/>
    <property type="match status" value="1"/>
</dbReference>
<dbReference type="PRINTS" id="PR00020">
    <property type="entry name" value="MAMDOMAIN"/>
</dbReference>
<dbReference type="PANTHER" id="PTHR23282">
    <property type="entry name" value="APICAL ENDOSOMAL GLYCOPROTEIN PRECURSOR"/>
    <property type="match status" value="1"/>
</dbReference>
<evidence type="ECO:0000313" key="5">
    <source>
        <dbReference type="Proteomes" id="UP001476798"/>
    </source>
</evidence>
<name>A0ABV0NUY7_9TELE</name>
<evidence type="ECO:0000256" key="1">
    <source>
        <dbReference type="SAM" id="MobiDB-lite"/>
    </source>
</evidence>
<feature type="domain" description="MAM" evidence="3">
    <location>
        <begin position="34"/>
        <end position="182"/>
    </location>
</feature>
<keyword evidence="2" id="KW-0812">Transmembrane</keyword>
<keyword evidence="2" id="KW-1133">Transmembrane helix</keyword>
<accession>A0ABV0NUY7</accession>
<dbReference type="SUPFAM" id="SSF49899">
    <property type="entry name" value="Concanavalin A-like lectins/glucanases"/>
    <property type="match status" value="1"/>
</dbReference>
<dbReference type="Pfam" id="PF00629">
    <property type="entry name" value="MAM"/>
    <property type="match status" value="1"/>
</dbReference>
<dbReference type="Gene3D" id="2.60.120.200">
    <property type="match status" value="1"/>
</dbReference>
<organism evidence="4 5">
    <name type="scientific">Goodea atripinnis</name>
    <dbReference type="NCBI Taxonomy" id="208336"/>
    <lineage>
        <taxon>Eukaryota</taxon>
        <taxon>Metazoa</taxon>
        <taxon>Chordata</taxon>
        <taxon>Craniata</taxon>
        <taxon>Vertebrata</taxon>
        <taxon>Euteleostomi</taxon>
        <taxon>Actinopterygii</taxon>
        <taxon>Neopterygii</taxon>
        <taxon>Teleostei</taxon>
        <taxon>Neoteleostei</taxon>
        <taxon>Acanthomorphata</taxon>
        <taxon>Ovalentaria</taxon>
        <taxon>Atherinomorphae</taxon>
        <taxon>Cyprinodontiformes</taxon>
        <taxon>Goodeidae</taxon>
        <taxon>Goodea</taxon>
    </lineage>
</organism>
<gene>
    <name evidence="4" type="ORF">GOODEAATRI_015835</name>
</gene>
<dbReference type="PANTHER" id="PTHR23282:SF101">
    <property type="entry name" value="MAM DOMAIN-CONTAINING PROTEIN"/>
    <property type="match status" value="1"/>
</dbReference>
<feature type="transmembrane region" description="Helical" evidence="2">
    <location>
        <begin position="194"/>
        <end position="217"/>
    </location>
</feature>
<dbReference type="CDD" id="cd06263">
    <property type="entry name" value="MAM"/>
    <property type="match status" value="1"/>
</dbReference>
<protein>
    <recommendedName>
        <fullName evidence="3">MAM domain-containing protein</fullName>
    </recommendedName>
</protein>
<comment type="caution">
    <text evidence="4">The sequence shown here is derived from an EMBL/GenBank/DDBJ whole genome shotgun (WGS) entry which is preliminary data.</text>
</comment>
<evidence type="ECO:0000259" key="3">
    <source>
        <dbReference type="PROSITE" id="PS50060"/>
    </source>
</evidence>
<dbReference type="InterPro" id="IPR051560">
    <property type="entry name" value="MAM_domain-containing"/>
</dbReference>